<protein>
    <submittedName>
        <fullName evidence="2">Uncharacterized protein</fullName>
    </submittedName>
</protein>
<accession>A0A9P6YPI4</accession>
<dbReference type="OrthoDB" id="2242038at2759"/>
<comment type="caution">
    <text evidence="2">The sequence shown here is derived from an EMBL/GenBank/DDBJ whole genome shotgun (WGS) entry which is preliminary data.</text>
</comment>
<feature type="compositionally biased region" description="Acidic residues" evidence="1">
    <location>
        <begin position="127"/>
        <end position="138"/>
    </location>
</feature>
<reference evidence="2" key="1">
    <citation type="journal article" date="2020" name="Microb. Genom.">
        <title>Genetic diversity of clinical and environmental Mucorales isolates obtained from an investigation of mucormycosis cases among solid organ transplant recipients.</title>
        <authorList>
            <person name="Nguyen M.H."/>
            <person name="Kaul D."/>
            <person name="Muto C."/>
            <person name="Cheng S.J."/>
            <person name="Richter R.A."/>
            <person name="Bruno V.M."/>
            <person name="Liu G."/>
            <person name="Beyhan S."/>
            <person name="Sundermann A.J."/>
            <person name="Mounaud S."/>
            <person name="Pasculle A.W."/>
            <person name="Nierman W.C."/>
            <person name="Driscoll E."/>
            <person name="Cumbie R."/>
            <person name="Clancy C.J."/>
            <person name="Dupont C.L."/>
        </authorList>
    </citation>
    <scope>NUCLEOTIDE SEQUENCE</scope>
    <source>
        <strain evidence="2">GL16</strain>
    </source>
</reference>
<feature type="region of interest" description="Disordered" evidence="1">
    <location>
        <begin position="108"/>
        <end position="142"/>
    </location>
</feature>
<proteinExistence type="predicted"/>
<gene>
    <name evidence="2" type="ORF">G6F51_000241</name>
</gene>
<name>A0A9P6YPI4_RHIOR</name>
<evidence type="ECO:0000256" key="1">
    <source>
        <dbReference type="SAM" id="MobiDB-lite"/>
    </source>
</evidence>
<organism evidence="2 3">
    <name type="scientific">Rhizopus oryzae</name>
    <name type="common">Mucormycosis agent</name>
    <name type="synonym">Rhizopus arrhizus var. delemar</name>
    <dbReference type="NCBI Taxonomy" id="64495"/>
    <lineage>
        <taxon>Eukaryota</taxon>
        <taxon>Fungi</taxon>
        <taxon>Fungi incertae sedis</taxon>
        <taxon>Mucoromycota</taxon>
        <taxon>Mucoromycotina</taxon>
        <taxon>Mucoromycetes</taxon>
        <taxon>Mucorales</taxon>
        <taxon>Mucorineae</taxon>
        <taxon>Rhizopodaceae</taxon>
        <taxon>Rhizopus</taxon>
    </lineage>
</organism>
<evidence type="ECO:0000313" key="3">
    <source>
        <dbReference type="Proteomes" id="UP000717996"/>
    </source>
</evidence>
<evidence type="ECO:0000313" key="2">
    <source>
        <dbReference type="EMBL" id="KAG1553995.1"/>
    </source>
</evidence>
<dbReference type="AlphaFoldDB" id="A0A9P6YPI4"/>
<dbReference type="Proteomes" id="UP000717996">
    <property type="component" value="Unassembled WGS sequence"/>
</dbReference>
<sequence length="515" mass="59446">MTNEEKNFKLPVVAEGTRHFFVINSTKDLGFINYYEQTHNNINKSKGLKRIELNYNLDLHWIVQLEEAPNSIKEYVRALLSKKKMIVNGNINGTMFCNISNNKVNDSNFSNLDGKDKEPKRKHQDAEEGTEEEEDDPKEESKQSIWSDWLKYINCHAKTFHPYSPEANGVIRSGKGVSPRPHLDHDLYNKHMEARCTECSSIPENFRQYIDAFAESENFLGVKKEVRSLSSFLGAIEDENGQAAEELELLEKILIEVHRSYSSHIDHNANEDAFNQLFVYPYMRVIAKSITISNCKADFVEGQPILESMTRQLKASNLYIDYRSQYKSDGLIKLFGLQNIELLLLETSGCFDNKVKIKLNFDHHKGMFGTLAMIKCIADEFEYASTDQFKKIKVFFLNAAGKYLHLWSICYQGNNLFDLWRESYLLIRPEIEYKQDFVPDLIKFCLDTKQILETFIERIVEAKKQHLGNKAKYRYSSTTPALLSNSINPIILKPTREEDSLGMVDLGPIYSPPHP</sequence>
<dbReference type="EMBL" id="JAANIT010000012">
    <property type="protein sequence ID" value="KAG1553995.1"/>
    <property type="molecule type" value="Genomic_DNA"/>
</dbReference>